<evidence type="ECO:0000256" key="1">
    <source>
        <dbReference type="SAM" id="MobiDB-lite"/>
    </source>
</evidence>
<dbReference type="InterPro" id="IPR008634">
    <property type="entry name" value="Gas-vesicle_GvpO"/>
</dbReference>
<dbReference type="Proteomes" id="UP000282322">
    <property type="component" value="Unassembled WGS sequence"/>
</dbReference>
<feature type="compositionally biased region" description="Polar residues" evidence="1">
    <location>
        <begin position="1"/>
        <end position="12"/>
    </location>
</feature>
<dbReference type="AlphaFoldDB" id="A0A3P3R920"/>
<comment type="caution">
    <text evidence="2">The sequence shown here is derived from an EMBL/GenBank/DDBJ whole genome shotgun (WGS) entry which is preliminary data.</text>
</comment>
<organism evidence="2 3">
    <name type="scientific">Halocatena pleomorpha</name>
    <dbReference type="NCBI Taxonomy" id="1785090"/>
    <lineage>
        <taxon>Archaea</taxon>
        <taxon>Methanobacteriati</taxon>
        <taxon>Methanobacteriota</taxon>
        <taxon>Stenosarchaea group</taxon>
        <taxon>Halobacteria</taxon>
        <taxon>Halobacteriales</taxon>
        <taxon>Natronomonadaceae</taxon>
        <taxon>Halocatena</taxon>
    </lineage>
</organism>
<reference evidence="2 3" key="1">
    <citation type="submission" date="2018-11" db="EMBL/GenBank/DDBJ databases">
        <title>Taxonoimc description of Halomarina strain SPP-AMP-1.</title>
        <authorList>
            <person name="Pal Y."/>
            <person name="Srinivasana K."/>
            <person name="Verma A."/>
            <person name="Kumar P."/>
        </authorList>
    </citation>
    <scope>NUCLEOTIDE SEQUENCE [LARGE SCALE GENOMIC DNA]</scope>
    <source>
        <strain evidence="2 3">SPP-AMP-1</strain>
    </source>
</reference>
<sequence>MTSSNQSFTSDETNSEESVAETITKLESTLNSQNRVEARDERENNNGTHEPEDNDTDTEAENGERDENGEPHDSSPEDEGTEDTERSAETDTEESSMDEMGLIEIRDHVREVAPDLIGRDLDGIASIHRNDETWTVAVDVVERHSVPDTQDIIGRYEIHLDPNGEIREYDRTSRYRRGDTGLVNVD</sequence>
<feature type="compositionally biased region" description="Polar residues" evidence="1">
    <location>
        <begin position="25"/>
        <end position="35"/>
    </location>
</feature>
<gene>
    <name evidence="2" type="ORF">EIK79_12950</name>
</gene>
<accession>A0A3P3R920</accession>
<proteinExistence type="predicted"/>
<name>A0A3P3R920_9EURY</name>
<feature type="compositionally biased region" description="Basic and acidic residues" evidence="1">
    <location>
        <begin position="62"/>
        <end position="75"/>
    </location>
</feature>
<dbReference type="OrthoDB" id="205220at2157"/>
<dbReference type="GO" id="GO:0031412">
    <property type="term" value="P:gas vesicle organization"/>
    <property type="evidence" value="ECO:0007669"/>
    <property type="project" value="InterPro"/>
</dbReference>
<dbReference type="EMBL" id="RRCH01000028">
    <property type="protein sequence ID" value="RRJ29538.1"/>
    <property type="molecule type" value="Genomic_DNA"/>
</dbReference>
<keyword evidence="3" id="KW-1185">Reference proteome</keyword>
<protein>
    <submittedName>
        <fullName evidence="2">Gas vesicle protein</fullName>
    </submittedName>
</protein>
<evidence type="ECO:0000313" key="2">
    <source>
        <dbReference type="EMBL" id="RRJ29538.1"/>
    </source>
</evidence>
<evidence type="ECO:0000313" key="3">
    <source>
        <dbReference type="Proteomes" id="UP000282322"/>
    </source>
</evidence>
<feature type="region of interest" description="Disordered" evidence="1">
    <location>
        <begin position="1"/>
        <end position="100"/>
    </location>
</feature>
<feature type="compositionally biased region" description="Acidic residues" evidence="1">
    <location>
        <begin position="52"/>
        <end position="61"/>
    </location>
</feature>
<dbReference type="Pfam" id="PF05800">
    <property type="entry name" value="GvpO"/>
    <property type="match status" value="1"/>
</dbReference>